<dbReference type="AlphaFoldDB" id="A0A2P4T224"/>
<dbReference type="InterPro" id="IPR052064">
    <property type="entry name" value="Mito_IMP1_subunit"/>
</dbReference>
<keyword evidence="6" id="KW-1133">Transmembrane helix</keyword>
<dbReference type="OrthoDB" id="308440at2759"/>
<evidence type="ECO:0000256" key="1">
    <source>
        <dbReference type="ARBA" id="ARBA00004273"/>
    </source>
</evidence>
<dbReference type="GO" id="GO:0004252">
    <property type="term" value="F:serine-type endopeptidase activity"/>
    <property type="evidence" value="ECO:0007669"/>
    <property type="project" value="InterPro"/>
</dbReference>
<keyword evidence="6" id="KW-0812">Transmembrane</keyword>
<dbReference type="InterPro" id="IPR019533">
    <property type="entry name" value="Peptidase_S26"/>
</dbReference>
<evidence type="ECO:0000313" key="7">
    <source>
        <dbReference type="EMBL" id="POI30419.1"/>
    </source>
</evidence>
<evidence type="ECO:0000256" key="4">
    <source>
        <dbReference type="ARBA" id="ARBA00023128"/>
    </source>
</evidence>
<feature type="transmembrane region" description="Helical" evidence="6">
    <location>
        <begin position="12"/>
        <end position="41"/>
    </location>
</feature>
<evidence type="ECO:0000256" key="2">
    <source>
        <dbReference type="ARBA" id="ARBA00022792"/>
    </source>
</evidence>
<keyword evidence="5 6" id="KW-0472">Membrane</keyword>
<evidence type="ECO:0000256" key="5">
    <source>
        <dbReference type="ARBA" id="ARBA00023136"/>
    </source>
</evidence>
<dbReference type="InterPro" id="IPR036286">
    <property type="entry name" value="LexA/Signal_pep-like_sf"/>
</dbReference>
<dbReference type="PANTHER" id="PTHR12383">
    <property type="entry name" value="PROTEASE FAMILY S26 MITOCHONDRIAL INNER MEMBRANE PROTEASE-RELATED"/>
    <property type="match status" value="1"/>
</dbReference>
<keyword evidence="2" id="KW-0999">Mitochondrion inner membrane</keyword>
<dbReference type="GO" id="GO:0006627">
    <property type="term" value="P:protein processing involved in protein targeting to mitochondrion"/>
    <property type="evidence" value="ECO:0007669"/>
    <property type="project" value="TreeGrafter"/>
</dbReference>
<sequence length="133" mass="15608">MFRNALGKTLRFLGYTVQYGCIAHCAFEYLGGIVVVTFHFYDFKRHKNCNTKTVTCENAIIWVFFIFFKCFKCSGPSMEPTIQNSDIVFSENLSRHFYSIRKYAPLLRLHFTVSLPELISNHFLSILYFSYIL</sequence>
<evidence type="ECO:0000313" key="8">
    <source>
        <dbReference type="Proteomes" id="UP000237246"/>
    </source>
</evidence>
<dbReference type="CDD" id="cd06530">
    <property type="entry name" value="S26_SPase_I"/>
    <property type="match status" value="1"/>
</dbReference>
<dbReference type="GO" id="GO:0042720">
    <property type="term" value="C:mitochondrial inner membrane peptidase complex"/>
    <property type="evidence" value="ECO:0007669"/>
    <property type="project" value="TreeGrafter"/>
</dbReference>
<accession>A0A2P4T224</accession>
<comment type="subcellular location">
    <subcellularLocation>
        <location evidence="1">Mitochondrion inner membrane</location>
    </subcellularLocation>
</comment>
<gene>
    <name evidence="7" type="ORF">CIB84_005831</name>
</gene>
<dbReference type="SUPFAM" id="SSF51306">
    <property type="entry name" value="LexA/Signal peptidase"/>
    <property type="match status" value="1"/>
</dbReference>
<dbReference type="PANTHER" id="PTHR12383:SF16">
    <property type="entry name" value="MITOCHONDRIAL INNER MEMBRANE PROTEASE SUBUNIT 1"/>
    <property type="match status" value="1"/>
</dbReference>
<proteinExistence type="predicted"/>
<evidence type="ECO:0000256" key="3">
    <source>
        <dbReference type="ARBA" id="ARBA00022801"/>
    </source>
</evidence>
<comment type="caution">
    <text evidence="7">The sequence shown here is derived from an EMBL/GenBank/DDBJ whole genome shotgun (WGS) entry which is preliminary data.</text>
</comment>
<organism evidence="7 8">
    <name type="scientific">Bambusicola thoracicus</name>
    <name type="common">Chinese bamboo-partridge</name>
    <name type="synonym">Perdix thoracica</name>
    <dbReference type="NCBI Taxonomy" id="9083"/>
    <lineage>
        <taxon>Eukaryota</taxon>
        <taxon>Metazoa</taxon>
        <taxon>Chordata</taxon>
        <taxon>Craniata</taxon>
        <taxon>Vertebrata</taxon>
        <taxon>Euteleostomi</taxon>
        <taxon>Archelosauria</taxon>
        <taxon>Archosauria</taxon>
        <taxon>Dinosauria</taxon>
        <taxon>Saurischia</taxon>
        <taxon>Theropoda</taxon>
        <taxon>Coelurosauria</taxon>
        <taxon>Aves</taxon>
        <taxon>Neognathae</taxon>
        <taxon>Galloanserae</taxon>
        <taxon>Galliformes</taxon>
        <taxon>Phasianidae</taxon>
        <taxon>Perdicinae</taxon>
        <taxon>Bambusicola</taxon>
    </lineage>
</organism>
<keyword evidence="8" id="KW-1185">Reference proteome</keyword>
<evidence type="ECO:0000256" key="6">
    <source>
        <dbReference type="SAM" id="Phobius"/>
    </source>
</evidence>
<dbReference type="GO" id="GO:0006465">
    <property type="term" value="P:signal peptide processing"/>
    <property type="evidence" value="ECO:0007669"/>
    <property type="project" value="InterPro"/>
</dbReference>
<name>A0A2P4T224_BAMTH</name>
<dbReference type="Proteomes" id="UP000237246">
    <property type="component" value="Unassembled WGS sequence"/>
</dbReference>
<dbReference type="EMBL" id="PPHD01011913">
    <property type="protein sequence ID" value="POI30419.1"/>
    <property type="molecule type" value="Genomic_DNA"/>
</dbReference>
<keyword evidence="4" id="KW-0496">Mitochondrion</keyword>
<protein>
    <submittedName>
        <fullName evidence="7">Uncharacterized protein</fullName>
    </submittedName>
</protein>
<keyword evidence="3" id="KW-0378">Hydrolase</keyword>
<reference evidence="7 8" key="1">
    <citation type="submission" date="2018-01" db="EMBL/GenBank/DDBJ databases">
        <title>Comparison of the Chinese Bamboo Partridge and Red Junglefowl genome sequences highlights the importance of demography in genome evolution.</title>
        <authorList>
            <person name="Tiley G.P."/>
            <person name="Kimball R.T."/>
            <person name="Braun E.L."/>
            <person name="Burleigh J.G."/>
        </authorList>
    </citation>
    <scope>NUCLEOTIDE SEQUENCE [LARGE SCALE GENOMIC DNA]</scope>
    <source>
        <strain evidence="7">RTK389</strain>
        <tissue evidence="7">Blood</tissue>
    </source>
</reference>